<dbReference type="SUPFAM" id="SSF103473">
    <property type="entry name" value="MFS general substrate transporter"/>
    <property type="match status" value="1"/>
</dbReference>
<dbReference type="InterPro" id="IPR010291">
    <property type="entry name" value="Ion_channel_UNC-93"/>
</dbReference>
<dbReference type="EMBL" id="CAJNOR010001425">
    <property type="protein sequence ID" value="CAF1140671.1"/>
    <property type="molecule type" value="Genomic_DNA"/>
</dbReference>
<accession>A0A814S183</accession>
<dbReference type="InterPro" id="IPR051951">
    <property type="entry name" value="UNC-93_regulatory"/>
</dbReference>
<comment type="caution">
    <text evidence="7">The sequence shown here is derived from an EMBL/GenBank/DDBJ whole genome shotgun (WGS) entry which is preliminary data.</text>
</comment>
<proteinExistence type="inferred from homology"/>
<dbReference type="GO" id="GO:0055120">
    <property type="term" value="C:striated muscle dense body"/>
    <property type="evidence" value="ECO:0007669"/>
    <property type="project" value="TreeGrafter"/>
</dbReference>
<keyword evidence="3 6" id="KW-0812">Transmembrane</keyword>
<feature type="transmembrane region" description="Helical" evidence="6">
    <location>
        <begin position="352"/>
        <end position="371"/>
    </location>
</feature>
<comment type="similarity">
    <text evidence="2">Belongs to the unc-93 family.</text>
</comment>
<keyword evidence="4 6" id="KW-1133">Transmembrane helix</keyword>
<evidence type="ECO:0000313" key="8">
    <source>
        <dbReference type="Proteomes" id="UP000663828"/>
    </source>
</evidence>
<dbReference type="GO" id="GO:0015459">
    <property type="term" value="F:potassium channel regulator activity"/>
    <property type="evidence" value="ECO:0007669"/>
    <property type="project" value="TreeGrafter"/>
</dbReference>
<dbReference type="GO" id="GO:0005886">
    <property type="term" value="C:plasma membrane"/>
    <property type="evidence" value="ECO:0007669"/>
    <property type="project" value="TreeGrafter"/>
</dbReference>
<evidence type="ECO:0008006" key="9">
    <source>
        <dbReference type="Google" id="ProtNLM"/>
    </source>
</evidence>
<dbReference type="GO" id="GO:0043266">
    <property type="term" value="P:regulation of potassium ion transport"/>
    <property type="evidence" value="ECO:0007669"/>
    <property type="project" value="TreeGrafter"/>
</dbReference>
<dbReference type="PANTHER" id="PTHR19444:SF13">
    <property type="entry name" value="PROTEIN UNC-93 HOMOLOG A"/>
    <property type="match status" value="1"/>
</dbReference>
<evidence type="ECO:0000256" key="6">
    <source>
        <dbReference type="SAM" id="Phobius"/>
    </source>
</evidence>
<comment type="subcellular location">
    <subcellularLocation>
        <location evidence="1">Membrane</location>
        <topology evidence="1">Multi-pass membrane protein</topology>
    </subcellularLocation>
</comment>
<sequence>MSTISNIKSQSVTNQKSGDNNDQISLLKQTPENIRFSTYKNVLVLSLGFLVQFTAFSGMKNLQSSINTIDDIGVNSLTIIHGCFSFSAACLAHSFIGLFGLKYTLLVCQIPFLLFVLANYNVATYVMIATAVIVGLAAGPLWTSAYSYVTDLACIYAQAAFVNKDATVSQFMAQIWGNLVAFRILTPERNINTNLTTFNSSLQYDKCGAHFSEQEYNEWVTGPPVDETTFHTLCIIYTCICALSILLLFTFLDDRQVQTSGTVEARAFANLDYLYLYIIRKYLNVDTQFTLFIVAAMINYALIIFMFAWQPTQNQVVVLCVIAGLWGVSEAIGLTQLTVLYGMLFPETNEAAFANFCLWDATGFVICYILLPHVRVTVGLVILFLMLTFGMCGYMTIKYRWHRKQAIANTDTLVFVP</sequence>
<evidence type="ECO:0000313" key="7">
    <source>
        <dbReference type="EMBL" id="CAF1140671.1"/>
    </source>
</evidence>
<organism evidence="7 8">
    <name type="scientific">Adineta ricciae</name>
    <name type="common">Rotifer</name>
    <dbReference type="NCBI Taxonomy" id="249248"/>
    <lineage>
        <taxon>Eukaryota</taxon>
        <taxon>Metazoa</taxon>
        <taxon>Spiralia</taxon>
        <taxon>Gnathifera</taxon>
        <taxon>Rotifera</taxon>
        <taxon>Eurotatoria</taxon>
        <taxon>Bdelloidea</taxon>
        <taxon>Adinetida</taxon>
        <taxon>Adinetidae</taxon>
        <taxon>Adineta</taxon>
    </lineage>
</organism>
<reference evidence="7" key="1">
    <citation type="submission" date="2021-02" db="EMBL/GenBank/DDBJ databases">
        <authorList>
            <person name="Nowell W R."/>
        </authorList>
    </citation>
    <scope>NUCLEOTIDE SEQUENCE</scope>
</reference>
<keyword evidence="5 6" id="KW-0472">Membrane</keyword>
<feature type="transmembrane region" description="Helical" evidence="6">
    <location>
        <begin position="113"/>
        <end position="138"/>
    </location>
</feature>
<protein>
    <recommendedName>
        <fullName evidence="9">UNC93-like protein</fullName>
    </recommendedName>
</protein>
<dbReference type="PANTHER" id="PTHR19444">
    <property type="entry name" value="UNC-93 RELATED"/>
    <property type="match status" value="1"/>
</dbReference>
<feature type="transmembrane region" description="Helical" evidence="6">
    <location>
        <begin position="289"/>
        <end position="310"/>
    </location>
</feature>
<evidence type="ECO:0000256" key="4">
    <source>
        <dbReference type="ARBA" id="ARBA00022989"/>
    </source>
</evidence>
<dbReference type="InterPro" id="IPR036259">
    <property type="entry name" value="MFS_trans_sf"/>
</dbReference>
<feature type="transmembrane region" description="Helical" evidence="6">
    <location>
        <begin position="42"/>
        <end position="59"/>
    </location>
</feature>
<feature type="transmembrane region" description="Helical" evidence="6">
    <location>
        <begin position="377"/>
        <end position="397"/>
    </location>
</feature>
<feature type="transmembrane region" description="Helical" evidence="6">
    <location>
        <begin position="316"/>
        <end position="340"/>
    </location>
</feature>
<evidence type="ECO:0000256" key="3">
    <source>
        <dbReference type="ARBA" id="ARBA00022692"/>
    </source>
</evidence>
<dbReference type="Proteomes" id="UP000663828">
    <property type="component" value="Unassembled WGS sequence"/>
</dbReference>
<gene>
    <name evidence="7" type="ORF">XAT740_LOCUS20403</name>
</gene>
<keyword evidence="8" id="KW-1185">Reference proteome</keyword>
<dbReference type="AlphaFoldDB" id="A0A814S183"/>
<name>A0A814S183_ADIRI</name>
<dbReference type="Pfam" id="PF05978">
    <property type="entry name" value="UNC-93"/>
    <property type="match status" value="1"/>
</dbReference>
<dbReference type="GO" id="GO:0006937">
    <property type="term" value="P:regulation of muscle contraction"/>
    <property type="evidence" value="ECO:0007669"/>
    <property type="project" value="TreeGrafter"/>
</dbReference>
<feature type="transmembrane region" description="Helical" evidence="6">
    <location>
        <begin position="230"/>
        <end position="252"/>
    </location>
</feature>
<evidence type="ECO:0000256" key="1">
    <source>
        <dbReference type="ARBA" id="ARBA00004141"/>
    </source>
</evidence>
<evidence type="ECO:0000256" key="2">
    <source>
        <dbReference type="ARBA" id="ARBA00009172"/>
    </source>
</evidence>
<evidence type="ECO:0000256" key="5">
    <source>
        <dbReference type="ARBA" id="ARBA00023136"/>
    </source>
</evidence>